<dbReference type="Proteomes" id="UP000198362">
    <property type="component" value="Unassembled WGS sequence"/>
</dbReference>
<accession>A0A239MUL5</accession>
<protein>
    <submittedName>
        <fullName evidence="2">Uncharacterized membrane protein, DUF485 family</fullName>
    </submittedName>
</protein>
<dbReference type="AlphaFoldDB" id="A0A239MUL5"/>
<dbReference type="OrthoDB" id="5186135at2"/>
<proteinExistence type="predicted"/>
<feature type="transmembrane region" description="Helical" evidence="1">
    <location>
        <begin position="49"/>
        <end position="72"/>
    </location>
</feature>
<dbReference type="EMBL" id="FZPH01000006">
    <property type="protein sequence ID" value="SNT46150.1"/>
    <property type="molecule type" value="Genomic_DNA"/>
</dbReference>
<sequence length="124" mass="13635">MTEGRRTRVVLAEVHPRAHDHDRTRTELAEQTQVGEALVRGLVRAQLALALRLALVVAIGLGGLPLLFAVAPEVSSAHLVGVDVPWLLLGVAAFPFLFVVGWAYVRLAERNEQDFVAVVRRPER</sequence>
<dbReference type="InterPro" id="IPR007436">
    <property type="entry name" value="DUF485"/>
</dbReference>
<dbReference type="Pfam" id="PF04341">
    <property type="entry name" value="DUF485"/>
    <property type="match status" value="1"/>
</dbReference>
<dbReference type="RefSeq" id="WP_089250176.1">
    <property type="nucleotide sequence ID" value="NZ_FZPH01000006.1"/>
</dbReference>
<name>A0A239MUL5_9ACTN</name>
<organism evidence="2 3">
    <name type="scientific">Asanoa hainanensis</name>
    <dbReference type="NCBI Taxonomy" id="560556"/>
    <lineage>
        <taxon>Bacteria</taxon>
        <taxon>Bacillati</taxon>
        <taxon>Actinomycetota</taxon>
        <taxon>Actinomycetes</taxon>
        <taxon>Micromonosporales</taxon>
        <taxon>Micromonosporaceae</taxon>
        <taxon>Asanoa</taxon>
    </lineage>
</organism>
<keyword evidence="1" id="KW-0472">Membrane</keyword>
<evidence type="ECO:0000313" key="3">
    <source>
        <dbReference type="Proteomes" id="UP000198362"/>
    </source>
</evidence>
<evidence type="ECO:0000256" key="1">
    <source>
        <dbReference type="SAM" id="Phobius"/>
    </source>
</evidence>
<reference evidence="2 3" key="1">
    <citation type="submission" date="2017-06" db="EMBL/GenBank/DDBJ databases">
        <authorList>
            <person name="Kim H.J."/>
            <person name="Triplett B.A."/>
        </authorList>
    </citation>
    <scope>NUCLEOTIDE SEQUENCE [LARGE SCALE GENOMIC DNA]</scope>
    <source>
        <strain evidence="2 3">CGMCC 4.5593</strain>
    </source>
</reference>
<evidence type="ECO:0000313" key="2">
    <source>
        <dbReference type="EMBL" id="SNT46150.1"/>
    </source>
</evidence>
<keyword evidence="1" id="KW-0812">Transmembrane</keyword>
<gene>
    <name evidence="2" type="ORF">SAMN05421812_106345</name>
</gene>
<keyword evidence="3" id="KW-1185">Reference proteome</keyword>
<keyword evidence="1" id="KW-1133">Transmembrane helix</keyword>
<feature type="transmembrane region" description="Helical" evidence="1">
    <location>
        <begin position="84"/>
        <end position="105"/>
    </location>
</feature>